<evidence type="ECO:0000313" key="8">
    <source>
        <dbReference type="EMBL" id="KAG8374556.1"/>
    </source>
</evidence>
<keyword evidence="6" id="KW-0472">Membrane</keyword>
<proteinExistence type="predicted"/>
<evidence type="ECO:0000256" key="3">
    <source>
        <dbReference type="ARBA" id="ARBA00022833"/>
    </source>
</evidence>
<accession>A0AAV6WVV2</accession>
<keyword evidence="5" id="KW-0175">Coiled coil</keyword>
<dbReference type="EMBL" id="WHWC01000010">
    <property type="protein sequence ID" value="KAG8374556.1"/>
    <property type="molecule type" value="Genomic_DNA"/>
</dbReference>
<keyword evidence="6" id="KW-0812">Transmembrane</keyword>
<keyword evidence="9" id="KW-1185">Reference proteome</keyword>
<dbReference type="PROSITE" id="PS51999">
    <property type="entry name" value="ZF_GRF"/>
    <property type="match status" value="1"/>
</dbReference>
<comment type="caution">
    <text evidence="8">The sequence shown here is derived from an EMBL/GenBank/DDBJ whole genome shotgun (WGS) entry which is preliminary data.</text>
</comment>
<evidence type="ECO:0000256" key="1">
    <source>
        <dbReference type="ARBA" id="ARBA00022723"/>
    </source>
</evidence>
<organism evidence="8 9">
    <name type="scientific">Buddleja alternifolia</name>
    <dbReference type="NCBI Taxonomy" id="168488"/>
    <lineage>
        <taxon>Eukaryota</taxon>
        <taxon>Viridiplantae</taxon>
        <taxon>Streptophyta</taxon>
        <taxon>Embryophyta</taxon>
        <taxon>Tracheophyta</taxon>
        <taxon>Spermatophyta</taxon>
        <taxon>Magnoliopsida</taxon>
        <taxon>eudicotyledons</taxon>
        <taxon>Gunneridae</taxon>
        <taxon>Pentapetalae</taxon>
        <taxon>asterids</taxon>
        <taxon>lamiids</taxon>
        <taxon>Lamiales</taxon>
        <taxon>Scrophulariaceae</taxon>
        <taxon>Buddlejeae</taxon>
        <taxon>Buddleja</taxon>
    </lineage>
</organism>
<evidence type="ECO:0000256" key="5">
    <source>
        <dbReference type="SAM" id="Coils"/>
    </source>
</evidence>
<evidence type="ECO:0000259" key="7">
    <source>
        <dbReference type="PROSITE" id="PS51999"/>
    </source>
</evidence>
<feature type="coiled-coil region" evidence="5">
    <location>
        <begin position="62"/>
        <end position="89"/>
    </location>
</feature>
<protein>
    <recommendedName>
        <fullName evidence="7">GRF-type domain-containing protein</fullName>
    </recommendedName>
</protein>
<dbReference type="PANTHER" id="PTHR33248">
    <property type="entry name" value="ZINC ION-BINDING PROTEIN"/>
    <property type="match status" value="1"/>
</dbReference>
<keyword evidence="1" id="KW-0479">Metal-binding</keyword>
<keyword evidence="3" id="KW-0862">Zinc</keyword>
<dbReference type="GO" id="GO:0008270">
    <property type="term" value="F:zinc ion binding"/>
    <property type="evidence" value="ECO:0007669"/>
    <property type="project" value="UniProtKB-KW"/>
</dbReference>
<evidence type="ECO:0000256" key="4">
    <source>
        <dbReference type="PROSITE-ProRule" id="PRU01343"/>
    </source>
</evidence>
<dbReference type="Pfam" id="PF06839">
    <property type="entry name" value="Zn_ribbon_GRF"/>
    <property type="match status" value="1"/>
</dbReference>
<dbReference type="AlphaFoldDB" id="A0AAV6WVV2"/>
<gene>
    <name evidence="8" type="ORF">BUALT_Bualt10G0007700</name>
</gene>
<dbReference type="InterPro" id="IPR010666">
    <property type="entry name" value="Znf_GRF"/>
</dbReference>
<feature type="domain" description="GRF-type" evidence="7">
    <location>
        <begin position="15"/>
        <end position="53"/>
    </location>
</feature>
<evidence type="ECO:0000256" key="6">
    <source>
        <dbReference type="SAM" id="Phobius"/>
    </source>
</evidence>
<sequence>MSHSSKNSNTRSRLCDCGHLGMVKTSWTNDNPGRRFFICERIECGKFKWWDPPMCSRSKAIIPDLLRRLNRHEDEMAKVELKMKKYKRACHILSSMLLLQFVWILFG</sequence>
<dbReference type="Proteomes" id="UP000826271">
    <property type="component" value="Unassembled WGS sequence"/>
</dbReference>
<evidence type="ECO:0000313" key="9">
    <source>
        <dbReference type="Proteomes" id="UP000826271"/>
    </source>
</evidence>
<evidence type="ECO:0000256" key="2">
    <source>
        <dbReference type="ARBA" id="ARBA00022771"/>
    </source>
</evidence>
<name>A0AAV6WVV2_9LAMI</name>
<reference evidence="8" key="1">
    <citation type="submission" date="2019-10" db="EMBL/GenBank/DDBJ databases">
        <authorList>
            <person name="Zhang R."/>
            <person name="Pan Y."/>
            <person name="Wang J."/>
            <person name="Ma R."/>
            <person name="Yu S."/>
        </authorList>
    </citation>
    <scope>NUCLEOTIDE SEQUENCE</scope>
    <source>
        <strain evidence="8">LA-IB0</strain>
        <tissue evidence="8">Leaf</tissue>
    </source>
</reference>
<keyword evidence="2 4" id="KW-0863">Zinc-finger</keyword>
<feature type="transmembrane region" description="Helical" evidence="6">
    <location>
        <begin position="89"/>
        <end position="106"/>
    </location>
</feature>
<keyword evidence="6" id="KW-1133">Transmembrane helix</keyword>